<dbReference type="EMBL" id="JAJEQL010000013">
    <property type="protein sequence ID" value="MCC2199505.1"/>
    <property type="molecule type" value="Genomic_DNA"/>
</dbReference>
<dbReference type="RefSeq" id="WP_227621027.1">
    <property type="nucleotide sequence ID" value="NZ_JAJEQL010000013.1"/>
</dbReference>
<keyword evidence="2" id="KW-1185">Reference proteome</keyword>
<reference evidence="1" key="1">
    <citation type="submission" date="2021-10" db="EMBL/GenBank/DDBJ databases">
        <title>Anaerobic single-cell dispensing facilitates the cultivation of human gut bacteria.</title>
        <authorList>
            <person name="Afrizal A."/>
        </authorList>
    </citation>
    <scope>NUCLEOTIDE SEQUENCE</scope>
    <source>
        <strain evidence="1">CLA-AA-H233</strain>
    </source>
</reference>
<organism evidence="1 2">
    <name type="scientific">Faecalibacterium butyricigenerans</name>
    <dbReference type="NCBI Taxonomy" id="1851427"/>
    <lineage>
        <taxon>Bacteria</taxon>
        <taxon>Bacillati</taxon>
        <taxon>Bacillota</taxon>
        <taxon>Clostridia</taxon>
        <taxon>Eubacteriales</taxon>
        <taxon>Oscillospiraceae</taxon>
        <taxon>Faecalibacterium</taxon>
    </lineage>
</organism>
<evidence type="ECO:0000313" key="1">
    <source>
        <dbReference type="EMBL" id="MCC2199505.1"/>
    </source>
</evidence>
<protein>
    <submittedName>
        <fullName evidence="1">Uncharacterized protein</fullName>
    </submittedName>
</protein>
<comment type="caution">
    <text evidence="1">The sequence shown here is derived from an EMBL/GenBank/DDBJ whole genome shotgun (WGS) entry which is preliminary data.</text>
</comment>
<name>A0ABS8F8D8_9FIRM</name>
<gene>
    <name evidence="1" type="ORF">LKD23_07025</name>
</gene>
<dbReference type="Proteomes" id="UP001430637">
    <property type="component" value="Unassembled WGS sequence"/>
</dbReference>
<proteinExistence type="predicted"/>
<accession>A0ABS8F8D8</accession>
<sequence>MHLDLLFCNSFLQHHPTPLAGHRQEKTEKIRSEYEMDVAPYENGKPIYYDFTACPAAEFAKLGFSPGTTFAVCVRRIE</sequence>
<evidence type="ECO:0000313" key="2">
    <source>
        <dbReference type="Proteomes" id="UP001430637"/>
    </source>
</evidence>